<evidence type="ECO:0000256" key="1">
    <source>
        <dbReference type="ARBA" id="ARBA00004651"/>
    </source>
</evidence>
<evidence type="ECO:0000256" key="2">
    <source>
        <dbReference type="ARBA" id="ARBA00022448"/>
    </source>
</evidence>
<comment type="subcellular location">
    <subcellularLocation>
        <location evidence="1 8">Cell membrane</location>
        <topology evidence="1 8">Multi-pass membrane protein</topology>
    </subcellularLocation>
</comment>
<dbReference type="Proteomes" id="UP000779049">
    <property type="component" value="Unassembled WGS sequence"/>
</dbReference>
<feature type="transmembrane region" description="Helical" evidence="8">
    <location>
        <begin position="218"/>
        <end position="239"/>
    </location>
</feature>
<dbReference type="RefSeq" id="WP_221919178.1">
    <property type="nucleotide sequence ID" value="NZ_CP173660.1"/>
</dbReference>
<feature type="domain" description="ABC transmembrane type-1" evidence="9">
    <location>
        <begin position="48"/>
        <end position="236"/>
    </location>
</feature>
<dbReference type="Gene3D" id="1.10.3720.10">
    <property type="entry name" value="MetI-like"/>
    <property type="match status" value="1"/>
</dbReference>
<protein>
    <submittedName>
        <fullName evidence="10">ABC transporter permease subunit</fullName>
    </submittedName>
</protein>
<evidence type="ECO:0000256" key="4">
    <source>
        <dbReference type="ARBA" id="ARBA00022692"/>
    </source>
</evidence>
<dbReference type="InterPro" id="IPR043429">
    <property type="entry name" value="ArtM/GltK/GlnP/TcyL/YhdX-like"/>
</dbReference>
<dbReference type="InterPro" id="IPR010065">
    <property type="entry name" value="AA_ABC_transptr_permease_3TM"/>
</dbReference>
<dbReference type="EMBL" id="VIRV01000001">
    <property type="protein sequence ID" value="MBY0757706.1"/>
    <property type="molecule type" value="Genomic_DNA"/>
</dbReference>
<evidence type="ECO:0000256" key="3">
    <source>
        <dbReference type="ARBA" id="ARBA00022475"/>
    </source>
</evidence>
<keyword evidence="6 8" id="KW-1133">Transmembrane helix</keyword>
<feature type="transmembrane region" description="Helical" evidence="8">
    <location>
        <begin position="113"/>
        <end position="133"/>
    </location>
</feature>
<gene>
    <name evidence="10" type="ORF">FLB61_01075</name>
</gene>
<keyword evidence="7 8" id="KW-0472">Membrane</keyword>
<sequence length="247" mass="28117">MRAKTKWLQNFAAFAIFAAVIVYVLLCTTDNPRYHLILDEKTMLLEALWTTLYISMISLVLCMVSGFLFYLMLKSRVQFIRAAAVIFREIIMGTPMLVMVFLMVYVFGNMLGISNKLVLGIAAMTFYTMPYVANSYESAAAVIDQDQYVVMNLYHFTGVQRYLYIIFPQMVKPMLPALINHLSGIIKGTALLKIVSVPEISYVLTVISSKNWASVEGYLVMWMMYLMITIPLSVLAQYIGRRLENGN</sequence>
<dbReference type="InterPro" id="IPR035906">
    <property type="entry name" value="MetI-like_sf"/>
</dbReference>
<reference evidence="10 11" key="1">
    <citation type="journal article" date="2020" name="New Microbes New Infect">
        <title>Sellimonas caecigallum sp. nov., description and genome sequence of a new member of the Sellimonas genus isolated from the cecum of feral chicken.</title>
        <authorList>
            <person name="Wongkuna S."/>
            <person name="Ghimire S."/>
            <person name="Antony L."/>
            <person name="Chankhamhaengdecha S."/>
            <person name="Janvilisri T."/>
            <person name="Scaria J."/>
        </authorList>
    </citation>
    <scope>NUCLEOTIDE SEQUENCE [LARGE SCALE GENOMIC DNA]</scope>
    <source>
        <strain evidence="10 11">SW451</strain>
    </source>
</reference>
<evidence type="ECO:0000256" key="7">
    <source>
        <dbReference type="ARBA" id="ARBA00023136"/>
    </source>
</evidence>
<feature type="transmembrane region" description="Helical" evidence="8">
    <location>
        <begin position="7"/>
        <end position="26"/>
    </location>
</feature>
<dbReference type="CDD" id="cd06261">
    <property type="entry name" value="TM_PBP2"/>
    <property type="match status" value="1"/>
</dbReference>
<comment type="caution">
    <text evidence="10">The sequence shown here is derived from an EMBL/GenBank/DDBJ whole genome shotgun (WGS) entry which is preliminary data.</text>
</comment>
<dbReference type="SUPFAM" id="SSF161098">
    <property type="entry name" value="MetI-like"/>
    <property type="match status" value="1"/>
</dbReference>
<evidence type="ECO:0000313" key="11">
    <source>
        <dbReference type="Proteomes" id="UP000779049"/>
    </source>
</evidence>
<accession>A0ABS7L3V6</accession>
<dbReference type="PROSITE" id="PS50928">
    <property type="entry name" value="ABC_TM1"/>
    <property type="match status" value="1"/>
</dbReference>
<name>A0ABS7L3V6_9FIRM</name>
<dbReference type="NCBIfam" id="TIGR01726">
    <property type="entry name" value="HEQRo_perm_3TM"/>
    <property type="match status" value="1"/>
</dbReference>
<proteinExistence type="inferred from homology"/>
<dbReference type="Pfam" id="PF00528">
    <property type="entry name" value="BPD_transp_1"/>
    <property type="match status" value="1"/>
</dbReference>
<keyword evidence="11" id="KW-1185">Reference proteome</keyword>
<evidence type="ECO:0000256" key="8">
    <source>
        <dbReference type="RuleBase" id="RU363032"/>
    </source>
</evidence>
<dbReference type="PANTHER" id="PTHR30614">
    <property type="entry name" value="MEMBRANE COMPONENT OF AMINO ACID ABC TRANSPORTER"/>
    <property type="match status" value="1"/>
</dbReference>
<evidence type="ECO:0000256" key="6">
    <source>
        <dbReference type="ARBA" id="ARBA00022989"/>
    </source>
</evidence>
<dbReference type="InterPro" id="IPR000515">
    <property type="entry name" value="MetI-like"/>
</dbReference>
<dbReference type="PANTHER" id="PTHR30614:SF0">
    <property type="entry name" value="L-CYSTINE TRANSPORT SYSTEM PERMEASE PROTEIN TCYL"/>
    <property type="match status" value="1"/>
</dbReference>
<keyword evidence="3" id="KW-1003">Cell membrane</keyword>
<organism evidence="10 11">
    <name type="scientific">Sellimonas caecigallum</name>
    <dbReference type="NCBI Taxonomy" id="2592333"/>
    <lineage>
        <taxon>Bacteria</taxon>
        <taxon>Bacillati</taxon>
        <taxon>Bacillota</taxon>
        <taxon>Clostridia</taxon>
        <taxon>Lachnospirales</taxon>
        <taxon>Lachnospiraceae</taxon>
        <taxon>Sellimonas</taxon>
    </lineage>
</organism>
<comment type="similarity">
    <text evidence="8">Belongs to the binding-protein-dependent transport system permease family.</text>
</comment>
<keyword evidence="4 8" id="KW-0812">Transmembrane</keyword>
<evidence type="ECO:0000313" key="10">
    <source>
        <dbReference type="EMBL" id="MBY0757706.1"/>
    </source>
</evidence>
<feature type="transmembrane region" description="Helical" evidence="8">
    <location>
        <begin position="52"/>
        <end position="73"/>
    </location>
</feature>
<evidence type="ECO:0000256" key="5">
    <source>
        <dbReference type="ARBA" id="ARBA00022970"/>
    </source>
</evidence>
<keyword evidence="5" id="KW-0029">Amino-acid transport</keyword>
<keyword evidence="2 8" id="KW-0813">Transport</keyword>
<feature type="transmembrane region" description="Helical" evidence="8">
    <location>
        <begin position="85"/>
        <end position="107"/>
    </location>
</feature>
<evidence type="ECO:0000259" key="9">
    <source>
        <dbReference type="PROSITE" id="PS50928"/>
    </source>
</evidence>